<organism evidence="2 3">
    <name type="scientific">Flavobacterium faecale</name>
    <dbReference type="NCBI Taxonomy" id="1355330"/>
    <lineage>
        <taxon>Bacteria</taxon>
        <taxon>Pseudomonadati</taxon>
        <taxon>Bacteroidota</taxon>
        <taxon>Flavobacteriia</taxon>
        <taxon>Flavobacteriales</taxon>
        <taxon>Flavobacteriaceae</taxon>
        <taxon>Flavobacterium</taxon>
    </lineage>
</organism>
<dbReference type="OrthoDB" id="1144182at2"/>
<evidence type="ECO:0000256" key="1">
    <source>
        <dbReference type="SAM" id="Phobius"/>
    </source>
</evidence>
<keyword evidence="1" id="KW-1133">Transmembrane helix</keyword>
<dbReference type="AlphaFoldDB" id="A0A2S1LAR7"/>
<protein>
    <submittedName>
        <fullName evidence="2">Competence protein</fullName>
    </submittedName>
</protein>
<gene>
    <name evidence="2" type="ORF">FFWV33_04475</name>
</gene>
<dbReference type="RefSeq" id="WP_108739804.1">
    <property type="nucleotide sequence ID" value="NZ_CP020918.1"/>
</dbReference>
<feature type="transmembrane region" description="Helical" evidence="1">
    <location>
        <begin position="74"/>
        <end position="96"/>
    </location>
</feature>
<feature type="transmembrane region" description="Helical" evidence="1">
    <location>
        <begin position="46"/>
        <end position="68"/>
    </location>
</feature>
<proteinExistence type="predicted"/>
<keyword evidence="1" id="KW-0812">Transmembrane</keyword>
<sequence>MAFEELKDNAEYIKGQAKNYADHSVAFYKLKVFKIIMRSSISIMKFTLVAISFLMFMFFGSLGLAFVLSTYLDSYALGFTAVAGLYVLVTLLLFAFKRRLIEGPLLRKCSSLFFNS</sequence>
<evidence type="ECO:0000313" key="2">
    <source>
        <dbReference type="EMBL" id="AWG20850.1"/>
    </source>
</evidence>
<keyword evidence="1" id="KW-0472">Membrane</keyword>
<reference evidence="2 3" key="1">
    <citation type="submission" date="2017-04" db="EMBL/GenBank/DDBJ databases">
        <title>Compelte genome sequence of WV33.</title>
        <authorList>
            <person name="Lee P.C."/>
        </authorList>
    </citation>
    <scope>NUCLEOTIDE SEQUENCE [LARGE SCALE GENOMIC DNA]</scope>
    <source>
        <strain evidence="2 3">WV33</strain>
    </source>
</reference>
<dbReference type="EMBL" id="CP020918">
    <property type="protein sequence ID" value="AWG20850.1"/>
    <property type="molecule type" value="Genomic_DNA"/>
</dbReference>
<keyword evidence="3" id="KW-1185">Reference proteome</keyword>
<evidence type="ECO:0000313" key="3">
    <source>
        <dbReference type="Proteomes" id="UP000244527"/>
    </source>
</evidence>
<name>A0A2S1LAR7_9FLAO</name>
<dbReference type="KEGG" id="ffa:FFWV33_04475"/>
<dbReference type="Proteomes" id="UP000244527">
    <property type="component" value="Chromosome"/>
</dbReference>
<accession>A0A2S1LAR7</accession>